<proteinExistence type="inferred from homology"/>
<evidence type="ECO:0000256" key="5">
    <source>
        <dbReference type="ARBA" id="ARBA00023136"/>
    </source>
</evidence>
<feature type="transmembrane region" description="Helical" evidence="6">
    <location>
        <begin position="266"/>
        <end position="288"/>
    </location>
</feature>
<feature type="transmembrane region" description="Helical" evidence="6">
    <location>
        <begin position="165"/>
        <end position="183"/>
    </location>
</feature>
<keyword evidence="3 6" id="KW-0812">Transmembrane</keyword>
<reference evidence="7" key="1">
    <citation type="submission" date="2019-11" db="EMBL/GenBank/DDBJ databases">
        <authorList>
            <person name="Feng L."/>
        </authorList>
    </citation>
    <scope>NUCLEOTIDE SEQUENCE</scope>
    <source>
        <strain evidence="7">AodontolyticusLFYP35</strain>
    </source>
</reference>
<feature type="transmembrane region" description="Helical" evidence="6">
    <location>
        <begin position="394"/>
        <end position="413"/>
    </location>
</feature>
<evidence type="ECO:0000256" key="3">
    <source>
        <dbReference type="ARBA" id="ARBA00022692"/>
    </source>
</evidence>
<feature type="transmembrane region" description="Helical" evidence="6">
    <location>
        <begin position="137"/>
        <end position="158"/>
    </location>
</feature>
<dbReference type="PANTHER" id="PTHR30569">
    <property type="entry name" value="CYTOSINE TRANSPORTER CODB"/>
    <property type="match status" value="1"/>
</dbReference>
<dbReference type="GO" id="GO:0005886">
    <property type="term" value="C:plasma membrane"/>
    <property type="evidence" value="ECO:0007669"/>
    <property type="project" value="TreeGrafter"/>
</dbReference>
<feature type="transmembrane region" description="Helical" evidence="6">
    <location>
        <begin position="312"/>
        <end position="329"/>
    </location>
</feature>
<feature type="transmembrane region" description="Helical" evidence="6">
    <location>
        <begin position="235"/>
        <end position="260"/>
    </location>
</feature>
<evidence type="ECO:0000256" key="2">
    <source>
        <dbReference type="ARBA" id="ARBA00008974"/>
    </source>
</evidence>
<keyword evidence="4 6" id="KW-1133">Transmembrane helix</keyword>
<accession>A0A6N2RUV6</accession>
<feature type="transmembrane region" description="Helical" evidence="6">
    <location>
        <begin position="65"/>
        <end position="87"/>
    </location>
</feature>
<dbReference type="Pfam" id="PF02133">
    <property type="entry name" value="Transp_cyt_pur"/>
    <property type="match status" value="1"/>
</dbReference>
<gene>
    <name evidence="7" type="primary">codB</name>
    <name evidence="7" type="ORF">AOLFYP35_00544</name>
</gene>
<evidence type="ECO:0000313" key="7">
    <source>
        <dbReference type="EMBL" id="VYS84827.1"/>
    </source>
</evidence>
<evidence type="ECO:0000256" key="4">
    <source>
        <dbReference type="ARBA" id="ARBA00022989"/>
    </source>
</evidence>
<feature type="transmembrane region" description="Helical" evidence="6">
    <location>
        <begin position="33"/>
        <end position="53"/>
    </location>
</feature>
<comment type="similarity">
    <text evidence="2">Belongs to the purine-cytosine permease (2.A.39) family.</text>
</comment>
<dbReference type="GO" id="GO:0015209">
    <property type="term" value="F:cytosine transmembrane transporter activity"/>
    <property type="evidence" value="ECO:0007669"/>
    <property type="project" value="InterPro"/>
</dbReference>
<dbReference type="InterPro" id="IPR030191">
    <property type="entry name" value="CodB"/>
</dbReference>
<evidence type="ECO:0000256" key="6">
    <source>
        <dbReference type="SAM" id="Phobius"/>
    </source>
</evidence>
<dbReference type="AlphaFoldDB" id="A0A6N2RUV6"/>
<dbReference type="Gene3D" id="1.10.4160.10">
    <property type="entry name" value="Hydantoin permease"/>
    <property type="match status" value="1"/>
</dbReference>
<dbReference type="NCBIfam" id="NF008241">
    <property type="entry name" value="PRK11017.1"/>
    <property type="match status" value="1"/>
</dbReference>
<dbReference type="EMBL" id="CACRSM010000002">
    <property type="protein sequence ID" value="VYS84827.1"/>
    <property type="molecule type" value="Genomic_DNA"/>
</dbReference>
<dbReference type="PANTHER" id="PTHR30569:SF0">
    <property type="entry name" value="CYTOSINE PERMEASE"/>
    <property type="match status" value="1"/>
</dbReference>
<organism evidence="7">
    <name type="scientific">Schaalia odontolytica</name>
    <dbReference type="NCBI Taxonomy" id="1660"/>
    <lineage>
        <taxon>Bacteria</taxon>
        <taxon>Bacillati</taxon>
        <taxon>Actinomycetota</taxon>
        <taxon>Actinomycetes</taxon>
        <taxon>Actinomycetales</taxon>
        <taxon>Actinomycetaceae</taxon>
        <taxon>Schaalia</taxon>
    </lineage>
</organism>
<feature type="transmembrane region" description="Helical" evidence="6">
    <location>
        <begin position="203"/>
        <end position="223"/>
    </location>
</feature>
<keyword evidence="5 6" id="KW-0472">Membrane</keyword>
<name>A0A6N2RUV6_9ACTO</name>
<dbReference type="InterPro" id="IPR001248">
    <property type="entry name" value="Pur-cyt_permease"/>
</dbReference>
<feature type="transmembrane region" description="Helical" evidence="6">
    <location>
        <begin position="108"/>
        <end position="131"/>
    </location>
</feature>
<evidence type="ECO:0000256" key="1">
    <source>
        <dbReference type="ARBA" id="ARBA00004141"/>
    </source>
</evidence>
<dbReference type="CDD" id="cd11484">
    <property type="entry name" value="SLC-NCS1sbd_CobB-like"/>
    <property type="match status" value="1"/>
</dbReference>
<protein>
    <submittedName>
        <fullName evidence="7">Cytosine permease</fullName>
    </submittedName>
</protein>
<comment type="subcellular location">
    <subcellularLocation>
        <location evidence="1">Membrane</location>
        <topology evidence="1">Multi-pass membrane protein</topology>
    </subcellularLocation>
</comment>
<sequence>MSTIAPERHKEEVIRHDDDFSFEAVPSKNRRSFWAVGFVMLGFTFFSASMSVGAKLGNGLNYSQYVWAVIIGGAILAVYTGALGYIGAKTGLSFDLMSRRTFGRIGSFLPSALISFTQMGWFGVGVAMFAIPTAETLHINAWPVVIIAGGLMTASAYFGIKAIEIVSFVSVPLIAILGSYSMISAVNAGGGIAAVFGQNQGMTTVAAIGLVIGSFVSGGSATPNFTRFAKSATSAVITTVIAFFIGNTLMFTFGAVGGAFTGKDDIFYVMIAQGLLIPALIVLGANIWTTNNNALYTTGLGYANITGINKKPLVLVAGIIGTLGALWLYDNFVGWLSLLNATLPPIGAVLVADYFARRRSYMDLGSDDPEVKWAPIVALVAGALTGWLTPGFGIVSINAMVVSILVYFVGSAIEKGIRR</sequence>